<name>A0A430RLR4_THESC</name>
<protein>
    <submittedName>
        <fullName evidence="1">Uncharacterized protein</fullName>
    </submittedName>
</protein>
<evidence type="ECO:0000313" key="2">
    <source>
        <dbReference type="Proteomes" id="UP000287439"/>
    </source>
</evidence>
<reference evidence="1 2" key="1">
    <citation type="journal article" date="2019" name="Extremophiles">
        <title>Biogeography of thermophiles and predominance of Thermus scotoductus in domestic water heaters.</title>
        <authorList>
            <person name="Wilpiszeski R.L."/>
            <person name="Zhang Z."/>
            <person name="House C.H."/>
        </authorList>
    </citation>
    <scope>NUCLEOTIDE SEQUENCE [LARGE SCALE GENOMIC DNA]</scope>
    <source>
        <strain evidence="1 2">28_S28</strain>
    </source>
</reference>
<accession>A0A430RLR4</accession>
<sequence length="124" mass="13734">MSYTPKELVLSQRYGLVALDAVELARITQDGLEVVEFGFLASPYAPRDLYDLGEKLKAQLKARGFEERCQTYHFPLFGGGQYTLRMARGGEGVGLFLKPLAQPQAYRLEVSPASPNPPLDCPAR</sequence>
<organism evidence="1 2">
    <name type="scientific">Thermus scotoductus</name>
    <dbReference type="NCBI Taxonomy" id="37636"/>
    <lineage>
        <taxon>Bacteria</taxon>
        <taxon>Thermotogati</taxon>
        <taxon>Deinococcota</taxon>
        <taxon>Deinococci</taxon>
        <taxon>Thermales</taxon>
        <taxon>Thermaceae</taxon>
        <taxon>Thermus</taxon>
    </lineage>
</organism>
<gene>
    <name evidence="1" type="ORF">CSW41_05950</name>
</gene>
<comment type="caution">
    <text evidence="1">The sequence shown here is derived from an EMBL/GenBank/DDBJ whole genome shotgun (WGS) entry which is preliminary data.</text>
</comment>
<dbReference type="Proteomes" id="UP000287439">
    <property type="component" value="Unassembled WGS sequence"/>
</dbReference>
<evidence type="ECO:0000313" key="1">
    <source>
        <dbReference type="EMBL" id="RTH18425.1"/>
    </source>
</evidence>
<dbReference type="EMBL" id="PELV01000170">
    <property type="protein sequence ID" value="RTH18425.1"/>
    <property type="molecule type" value="Genomic_DNA"/>
</dbReference>
<proteinExistence type="predicted"/>
<dbReference type="AlphaFoldDB" id="A0A430RLR4"/>